<protein>
    <recommendedName>
        <fullName evidence="4">Protein kinase domain-containing protein</fullName>
    </recommendedName>
</protein>
<evidence type="ECO:0000256" key="1">
    <source>
        <dbReference type="SAM" id="MobiDB-lite"/>
    </source>
</evidence>
<feature type="compositionally biased region" description="Basic and acidic residues" evidence="1">
    <location>
        <begin position="306"/>
        <end position="317"/>
    </location>
</feature>
<reference evidence="3" key="1">
    <citation type="journal article" date="2019" name="Int. J. Syst. Evol. Microbiol.">
        <title>The Global Catalogue of Microorganisms (GCM) 10K type strain sequencing project: providing services to taxonomists for standard genome sequencing and annotation.</title>
        <authorList>
            <consortium name="The Broad Institute Genomics Platform"/>
            <consortium name="The Broad Institute Genome Sequencing Center for Infectious Disease"/>
            <person name="Wu L."/>
            <person name="Ma J."/>
        </authorList>
    </citation>
    <scope>NUCLEOTIDE SEQUENCE [LARGE SCALE GENOMIC DNA]</scope>
    <source>
        <strain evidence="3">CGMCC 4.1437</strain>
    </source>
</reference>
<accession>A0ABW0X4K3</accession>
<sequence>MTAPDIATALAGGADVELALLPVGPEAGRGGQGSVQRLDGYPGLLFKRYLDPARVHGPALAELVGLRLALPPADRDQLDAQAAWPLCRVVDGPRCVGFLMREAPPSMTWRTAGGAAKLTEAQFLLYPEKPATQGVVRPGPEQRLALVLELVGLVDRLHRWGLVIGDLSHANVLWSVRPEPAVHLLDCDGIRRVGAAPVLEQADTPDWSDPLSPHGSAASVDSDRYKAALLVGRTLAQDPYVAPGAPLDPLPGVLTDRQLGMVRRVWEQAGGPYGTRPDPTAWLLALGGRGSIPLAPGAAPLPRPARPVDARLFDGRAPRGSIRLQRPD</sequence>
<name>A0ABW0X4K3_9ACTN</name>
<dbReference type="RefSeq" id="WP_380227163.1">
    <property type="nucleotide sequence ID" value="NZ_JBHSOF010000028.1"/>
</dbReference>
<dbReference type="EMBL" id="JBHSOF010000028">
    <property type="protein sequence ID" value="MFC5665473.1"/>
    <property type="molecule type" value="Genomic_DNA"/>
</dbReference>
<evidence type="ECO:0000313" key="3">
    <source>
        <dbReference type="Proteomes" id="UP001595975"/>
    </source>
</evidence>
<evidence type="ECO:0008006" key="4">
    <source>
        <dbReference type="Google" id="ProtNLM"/>
    </source>
</evidence>
<gene>
    <name evidence="2" type="ORF">ACFP3U_21160</name>
</gene>
<comment type="caution">
    <text evidence="2">The sequence shown here is derived from an EMBL/GenBank/DDBJ whole genome shotgun (WGS) entry which is preliminary data.</text>
</comment>
<proteinExistence type="predicted"/>
<dbReference type="Proteomes" id="UP001595975">
    <property type="component" value="Unassembled WGS sequence"/>
</dbReference>
<feature type="region of interest" description="Disordered" evidence="1">
    <location>
        <begin position="297"/>
        <end position="328"/>
    </location>
</feature>
<organism evidence="2 3">
    <name type="scientific">Kitasatospora misakiensis</name>
    <dbReference type="NCBI Taxonomy" id="67330"/>
    <lineage>
        <taxon>Bacteria</taxon>
        <taxon>Bacillati</taxon>
        <taxon>Actinomycetota</taxon>
        <taxon>Actinomycetes</taxon>
        <taxon>Kitasatosporales</taxon>
        <taxon>Streptomycetaceae</taxon>
        <taxon>Kitasatospora</taxon>
    </lineage>
</organism>
<keyword evidence="3" id="KW-1185">Reference proteome</keyword>
<evidence type="ECO:0000313" key="2">
    <source>
        <dbReference type="EMBL" id="MFC5665473.1"/>
    </source>
</evidence>